<dbReference type="Pfam" id="PF01055">
    <property type="entry name" value="Glyco_hydro_31_2nd"/>
    <property type="match status" value="1"/>
</dbReference>
<evidence type="ECO:0000313" key="5">
    <source>
        <dbReference type="Proteomes" id="UP000276133"/>
    </source>
</evidence>
<dbReference type="Gene3D" id="2.60.40.1760">
    <property type="entry name" value="glycosyl hydrolase (family 31)"/>
    <property type="match status" value="1"/>
</dbReference>
<evidence type="ECO:0000313" key="4">
    <source>
        <dbReference type="EMBL" id="RNA12389.1"/>
    </source>
</evidence>
<gene>
    <name evidence="4" type="ORF">BpHYR1_045551</name>
</gene>
<feature type="non-terminal residue" evidence="4">
    <location>
        <position position="1"/>
    </location>
</feature>
<dbReference type="OrthoDB" id="1334205at2759"/>
<comment type="caution">
    <text evidence="4">The sequence shown here is derived from an EMBL/GenBank/DDBJ whole genome shotgun (WGS) entry which is preliminary data.</text>
</comment>
<dbReference type="AlphaFoldDB" id="A0A3M7QM86"/>
<dbReference type="SUPFAM" id="SSF51445">
    <property type="entry name" value="(Trans)glycosidases"/>
    <property type="match status" value="1"/>
</dbReference>
<keyword evidence="2" id="KW-0326">Glycosidase</keyword>
<dbReference type="InterPro" id="IPR017853">
    <property type="entry name" value="GH"/>
</dbReference>
<organism evidence="4 5">
    <name type="scientific">Brachionus plicatilis</name>
    <name type="common">Marine rotifer</name>
    <name type="synonym">Brachionus muelleri</name>
    <dbReference type="NCBI Taxonomy" id="10195"/>
    <lineage>
        <taxon>Eukaryota</taxon>
        <taxon>Metazoa</taxon>
        <taxon>Spiralia</taxon>
        <taxon>Gnathifera</taxon>
        <taxon>Rotifera</taxon>
        <taxon>Eurotatoria</taxon>
        <taxon>Monogononta</taxon>
        <taxon>Pseudotrocha</taxon>
        <taxon>Ploima</taxon>
        <taxon>Brachionidae</taxon>
        <taxon>Brachionus</taxon>
    </lineage>
</organism>
<dbReference type="EMBL" id="REGN01005697">
    <property type="protein sequence ID" value="RNA12389.1"/>
    <property type="molecule type" value="Genomic_DNA"/>
</dbReference>
<name>A0A3M7QM86_BRAPC</name>
<dbReference type="STRING" id="10195.A0A3M7QM86"/>
<evidence type="ECO:0000256" key="1">
    <source>
        <dbReference type="ARBA" id="ARBA00007806"/>
    </source>
</evidence>
<dbReference type="PANTHER" id="PTHR22762">
    <property type="entry name" value="ALPHA-GLUCOSIDASE"/>
    <property type="match status" value="1"/>
</dbReference>
<dbReference type="GO" id="GO:0004558">
    <property type="term" value="F:alpha-1,4-glucosidase activity"/>
    <property type="evidence" value="ECO:0007669"/>
    <property type="project" value="TreeGrafter"/>
</dbReference>
<dbReference type="PANTHER" id="PTHR22762:SF133">
    <property type="entry name" value="P-TYPE DOMAIN-CONTAINING PROTEIN"/>
    <property type="match status" value="1"/>
</dbReference>
<proteinExistence type="inferred from homology"/>
<keyword evidence="5" id="KW-1185">Reference proteome</keyword>
<accession>A0A3M7QM86</accession>
<feature type="domain" description="Glycoside hydrolase family 31 TIM barrel" evidence="3">
    <location>
        <begin position="42"/>
        <end position="263"/>
    </location>
</feature>
<sequence>FYLTPFPSLSFRAMGGILDTYIFLGPSPAQAIEQFQQTFGLPKLPPYWALGAQFAVKQFLNDEHVSLFINNLKMSKIGFDSIFVGVEHMNNGTMFTINQNFLGLNRIAEQLKMEGRAMVLQLLAAVGNNTQNYPFSEGISTERYWILENFFSSGVVGKLLGRHVLYPDFTMEKTQEWWKDAFQRFFVTNNQVKFDGIFFDYLTPFDENMNKTCPNNKWNYPPFKFDFMSEPIYNATICMDSRYEISKHYNIHGMYSHYVIESTAK</sequence>
<dbReference type="Proteomes" id="UP000276133">
    <property type="component" value="Unassembled WGS sequence"/>
</dbReference>
<protein>
    <submittedName>
        <fullName evidence="4">Putative maltase-glucoamylase 2</fullName>
    </submittedName>
</protein>
<evidence type="ECO:0000259" key="3">
    <source>
        <dbReference type="Pfam" id="PF01055"/>
    </source>
</evidence>
<dbReference type="GO" id="GO:0005975">
    <property type="term" value="P:carbohydrate metabolic process"/>
    <property type="evidence" value="ECO:0007669"/>
    <property type="project" value="InterPro"/>
</dbReference>
<reference evidence="4 5" key="1">
    <citation type="journal article" date="2018" name="Sci. Rep.">
        <title>Genomic signatures of local adaptation to the degree of environmental predictability in rotifers.</title>
        <authorList>
            <person name="Franch-Gras L."/>
            <person name="Hahn C."/>
            <person name="Garcia-Roger E.M."/>
            <person name="Carmona M.J."/>
            <person name="Serra M."/>
            <person name="Gomez A."/>
        </authorList>
    </citation>
    <scope>NUCLEOTIDE SEQUENCE [LARGE SCALE GENOMIC DNA]</scope>
    <source>
        <strain evidence="4">HYR1</strain>
    </source>
</reference>
<comment type="similarity">
    <text evidence="1 2">Belongs to the glycosyl hydrolase 31 family.</text>
</comment>
<keyword evidence="2" id="KW-0378">Hydrolase</keyword>
<dbReference type="InterPro" id="IPR000322">
    <property type="entry name" value="Glyco_hydro_31_TIM"/>
</dbReference>
<evidence type="ECO:0000256" key="2">
    <source>
        <dbReference type="RuleBase" id="RU361185"/>
    </source>
</evidence>
<dbReference type="Gene3D" id="3.20.20.80">
    <property type="entry name" value="Glycosidases"/>
    <property type="match status" value="1"/>
</dbReference>